<dbReference type="InterPro" id="IPR018113">
    <property type="entry name" value="PTrfase_EIIB_Cys"/>
</dbReference>
<dbReference type="NCBIfam" id="TIGR01998">
    <property type="entry name" value="PTS-II-BC-nag"/>
    <property type="match status" value="1"/>
</dbReference>
<dbReference type="GO" id="GO:0090563">
    <property type="term" value="F:protein-phosphocysteine-sugar phosphotransferase activity"/>
    <property type="evidence" value="ECO:0007669"/>
    <property type="project" value="TreeGrafter"/>
</dbReference>
<dbReference type="PANTHER" id="PTHR30009:SF4">
    <property type="entry name" value="PTS SYSTEM N-ACETYLGLUCOSAMINE-SPECIFIC EIICBA COMPONENT"/>
    <property type="match status" value="1"/>
</dbReference>
<evidence type="ECO:0000259" key="14">
    <source>
        <dbReference type="PROSITE" id="PS51093"/>
    </source>
</evidence>
<accession>A0A837R9S3</accession>
<evidence type="ECO:0000256" key="6">
    <source>
        <dbReference type="ARBA" id="ARBA00022683"/>
    </source>
</evidence>
<keyword evidence="3" id="KW-1003">Cell membrane</keyword>
<keyword evidence="4" id="KW-0762">Sugar transport</keyword>
<dbReference type="AlphaFoldDB" id="A0A837R9S3"/>
<proteinExistence type="predicted"/>
<dbReference type="GO" id="GO:0015572">
    <property type="term" value="F:N-acetylglucosamine transmembrane transporter activity"/>
    <property type="evidence" value="ECO:0007669"/>
    <property type="project" value="InterPro"/>
</dbReference>
<dbReference type="GO" id="GO:0016301">
    <property type="term" value="F:kinase activity"/>
    <property type="evidence" value="ECO:0007669"/>
    <property type="project" value="UniProtKB-KW"/>
</dbReference>
<dbReference type="GeneID" id="49394661"/>
<evidence type="ECO:0000256" key="10">
    <source>
        <dbReference type="ARBA" id="ARBA00023136"/>
    </source>
</evidence>
<feature type="domain" description="PTS EIIA type-1" evidence="14">
    <location>
        <begin position="547"/>
        <end position="651"/>
    </location>
</feature>
<feature type="domain" description="PTS EIIB type-1" evidence="15">
    <location>
        <begin position="413"/>
        <end position="495"/>
    </location>
</feature>
<keyword evidence="7 13" id="KW-0812">Transmembrane</keyword>
<dbReference type="PANTHER" id="PTHR30009">
    <property type="entry name" value="CYTOCHROME C-TYPE SYNTHESIS PROTEIN AND PTS TRANSMEMBRANE COMPONENT"/>
    <property type="match status" value="1"/>
</dbReference>
<dbReference type="GO" id="GO:0015764">
    <property type="term" value="P:N-acetylglucosamine transport"/>
    <property type="evidence" value="ECO:0007669"/>
    <property type="project" value="TreeGrafter"/>
</dbReference>
<feature type="transmembrane region" description="Helical" evidence="13">
    <location>
        <begin position="38"/>
        <end position="64"/>
    </location>
</feature>
<feature type="transmembrane region" description="Helical" evidence="13">
    <location>
        <begin position="271"/>
        <end position="287"/>
    </location>
</feature>
<dbReference type="PROSITE" id="PS51093">
    <property type="entry name" value="PTS_EIIA_TYPE_1"/>
    <property type="match status" value="1"/>
</dbReference>
<name>A0A837R9S3_LACPE</name>
<feature type="transmembrane region" description="Helical" evidence="13">
    <location>
        <begin position="108"/>
        <end position="129"/>
    </location>
</feature>
<comment type="subcellular location">
    <subcellularLocation>
        <location evidence="1">Cell membrane</location>
        <topology evidence="1">Multi-pass membrane protein</topology>
    </subcellularLocation>
</comment>
<evidence type="ECO:0000256" key="5">
    <source>
        <dbReference type="ARBA" id="ARBA00022679"/>
    </source>
</evidence>
<dbReference type="InterPro" id="IPR013013">
    <property type="entry name" value="PTS_EIIC_1"/>
</dbReference>
<dbReference type="Gene3D" id="3.30.1360.60">
    <property type="entry name" value="Glucose permease domain IIB"/>
    <property type="match status" value="1"/>
</dbReference>
<dbReference type="NCBIfam" id="TIGR00826">
    <property type="entry name" value="EIIB_glc"/>
    <property type="match status" value="1"/>
</dbReference>
<feature type="transmembrane region" description="Helical" evidence="13">
    <location>
        <begin position="242"/>
        <end position="259"/>
    </location>
</feature>
<feature type="compositionally biased region" description="Low complexity" evidence="12">
    <location>
        <begin position="500"/>
        <end position="509"/>
    </location>
</feature>
<dbReference type="Pfam" id="PF02378">
    <property type="entry name" value="PTS_EIIC"/>
    <property type="match status" value="1"/>
</dbReference>
<evidence type="ECO:0000256" key="11">
    <source>
        <dbReference type="PROSITE-ProRule" id="PRU00421"/>
    </source>
</evidence>
<feature type="domain" description="PTS EIIC type-1" evidence="16">
    <location>
        <begin position="1"/>
        <end position="381"/>
    </location>
</feature>
<dbReference type="Pfam" id="PF00367">
    <property type="entry name" value="PTS_EIIB"/>
    <property type="match status" value="1"/>
</dbReference>
<evidence type="ECO:0000259" key="16">
    <source>
        <dbReference type="PROSITE" id="PS51103"/>
    </source>
</evidence>
<evidence type="ECO:0000313" key="18">
    <source>
        <dbReference type="Proteomes" id="UP000051020"/>
    </source>
</evidence>
<dbReference type="Gene3D" id="2.70.70.10">
    <property type="entry name" value="Glucose Permease (Domain IIA)"/>
    <property type="match status" value="1"/>
</dbReference>
<dbReference type="PROSITE" id="PS01035">
    <property type="entry name" value="PTS_EIIB_TYPE_1_CYS"/>
    <property type="match status" value="1"/>
</dbReference>
<sequence length="676" mass="71536">MKTYFQKIGQSLMLPIATLPAAAILVGIGNYLPKQWLFANYLIQGGDVVLNNLALLFAVGLAIGMSVNKDGAAAIAGLIAFEVPVTVLKPATLATMLNVKASQINPAFSALDNNVLIGISAGLIAAALYNRFHEVKLPMALSFFSGKRLVPIMAAFVMLIVTAALYFVWPFVYDAIVLFATGISKLGFVGAGLYGFFNRLLIPTGLHHALNSVFWYNVAGINDIGNFWASHGVKGITGMYEAGFFPIMMFGLPAGAYAIYRNARPERKKEVGSLMLAGAFASFFTGVTEPLEFSFMFVAWPLYLLHAVFMGLSLGFAALMHWTASFSFSGGLVDYLLSFRMPLANQPYMLLVQGVVMAVIYYFGFDFAIKRFNLRTPGREVVAAGADATAAGTTADHATTPAVAVAATDDKYMRQAKQIYAAIGGHDNISVINNCTTRLRLQLKDTAQVDQPAVMAAGVPGLNVLDVHNIHIVIGTEVQFVAEALQQLFSGQVAVQSATATTEPEPAATNQSVSDDSAATDNEALPVTTVLHAPATGQLMPISDVADETFAGKLLGDGYAVEPEDGEIVAPVSGTVTSVFPTKHAIGLKTASGLEILLHMGINTVEMNGTPFTLHVAAGDELVAGRAVATVDLAAIKAAGKATTMMVVITNMDHVTNLTLNPKGHVTSGDLIGAAE</sequence>
<gene>
    <name evidence="17" type="ORF">FD24_GL003394</name>
</gene>
<dbReference type="CDD" id="cd00212">
    <property type="entry name" value="PTS_IIB_glc"/>
    <property type="match status" value="1"/>
</dbReference>
<dbReference type="InterPro" id="IPR001996">
    <property type="entry name" value="PTS_IIB_1"/>
</dbReference>
<dbReference type="InterPro" id="IPR001127">
    <property type="entry name" value="PTS_EIIA_1_perm"/>
</dbReference>
<dbReference type="InterPro" id="IPR050429">
    <property type="entry name" value="PTS_Glucose_EIICBA"/>
</dbReference>
<dbReference type="EMBL" id="AZCU01000009">
    <property type="protein sequence ID" value="KRK24962.1"/>
    <property type="molecule type" value="Genomic_DNA"/>
</dbReference>
<evidence type="ECO:0000313" key="17">
    <source>
        <dbReference type="EMBL" id="KRK24962.1"/>
    </source>
</evidence>
<keyword evidence="10 13" id="KW-0472">Membrane</keyword>
<dbReference type="InterPro" id="IPR010974">
    <property type="entry name" value="PTS_IIBC_nag"/>
</dbReference>
<dbReference type="InterPro" id="IPR003352">
    <property type="entry name" value="PTS_EIIC"/>
</dbReference>
<feature type="transmembrane region" description="Helical" evidence="13">
    <location>
        <begin position="12"/>
        <end position="32"/>
    </location>
</feature>
<evidence type="ECO:0000256" key="1">
    <source>
        <dbReference type="ARBA" id="ARBA00004651"/>
    </source>
</evidence>
<evidence type="ECO:0000256" key="3">
    <source>
        <dbReference type="ARBA" id="ARBA00022475"/>
    </source>
</evidence>
<evidence type="ECO:0000256" key="2">
    <source>
        <dbReference type="ARBA" id="ARBA00022448"/>
    </source>
</evidence>
<dbReference type="PROSITE" id="PS51098">
    <property type="entry name" value="PTS_EIIB_TYPE_1"/>
    <property type="match status" value="1"/>
</dbReference>
<dbReference type="Pfam" id="PF00358">
    <property type="entry name" value="PTS_EIIA_1"/>
    <property type="match status" value="1"/>
</dbReference>
<evidence type="ECO:0000256" key="13">
    <source>
        <dbReference type="SAM" id="Phobius"/>
    </source>
</evidence>
<dbReference type="PROSITE" id="PS00371">
    <property type="entry name" value="PTS_EIIA_TYPE_1_HIS"/>
    <property type="match status" value="1"/>
</dbReference>
<feature type="transmembrane region" description="Helical" evidence="13">
    <location>
        <begin position="71"/>
        <end position="88"/>
    </location>
</feature>
<protein>
    <submittedName>
        <fullName evidence="17">N-acetylglucosamine and glucose pts, eiicba</fullName>
    </submittedName>
</protein>
<keyword evidence="6" id="KW-0598">Phosphotransferase system</keyword>
<dbReference type="GO" id="GO:0009401">
    <property type="term" value="P:phosphoenolpyruvate-dependent sugar phosphotransferase system"/>
    <property type="evidence" value="ECO:0007669"/>
    <property type="project" value="UniProtKB-KW"/>
</dbReference>
<keyword evidence="9 13" id="KW-1133">Transmembrane helix</keyword>
<evidence type="ECO:0000256" key="7">
    <source>
        <dbReference type="ARBA" id="ARBA00022692"/>
    </source>
</evidence>
<feature type="transmembrane region" description="Helical" evidence="13">
    <location>
        <begin position="149"/>
        <end position="169"/>
    </location>
</feature>
<evidence type="ECO:0000256" key="8">
    <source>
        <dbReference type="ARBA" id="ARBA00022777"/>
    </source>
</evidence>
<feature type="transmembrane region" description="Helical" evidence="13">
    <location>
        <begin position="293"/>
        <end position="312"/>
    </location>
</feature>
<evidence type="ECO:0000256" key="9">
    <source>
        <dbReference type="ARBA" id="ARBA00022989"/>
    </source>
</evidence>
<comment type="caution">
    <text evidence="17">The sequence shown here is derived from an EMBL/GenBank/DDBJ whole genome shotgun (WGS) entry which is preliminary data.</text>
</comment>
<keyword evidence="2" id="KW-0813">Transport</keyword>
<dbReference type="SUPFAM" id="SSF51261">
    <property type="entry name" value="Duplicated hybrid motif"/>
    <property type="match status" value="1"/>
</dbReference>
<feature type="transmembrane region" description="Helical" evidence="13">
    <location>
        <begin position="175"/>
        <end position="197"/>
    </location>
</feature>
<evidence type="ECO:0000256" key="4">
    <source>
        <dbReference type="ARBA" id="ARBA00022597"/>
    </source>
</evidence>
<reference evidence="17 18" key="1">
    <citation type="journal article" date="2015" name="Genome Announc.">
        <title>Expanding the biotechnology potential of lactobacilli through comparative genomics of 213 strains and associated genera.</title>
        <authorList>
            <person name="Sun Z."/>
            <person name="Harris H.M."/>
            <person name="McCann A."/>
            <person name="Guo C."/>
            <person name="Argimon S."/>
            <person name="Zhang W."/>
            <person name="Yang X."/>
            <person name="Jeffery I.B."/>
            <person name="Cooney J.C."/>
            <person name="Kagawa T.F."/>
            <person name="Liu W."/>
            <person name="Song Y."/>
            <person name="Salvetti E."/>
            <person name="Wrobel A."/>
            <person name="Rasinkangas P."/>
            <person name="Parkhill J."/>
            <person name="Rea M.C."/>
            <person name="O'Sullivan O."/>
            <person name="Ritari J."/>
            <person name="Douillard F.P."/>
            <person name="Paul Ross R."/>
            <person name="Yang R."/>
            <person name="Briner A.E."/>
            <person name="Felis G.E."/>
            <person name="de Vos W.M."/>
            <person name="Barrangou R."/>
            <person name="Klaenhammer T.R."/>
            <person name="Caufield P.W."/>
            <person name="Cui Y."/>
            <person name="Zhang H."/>
            <person name="O'Toole P.W."/>
        </authorList>
    </citation>
    <scope>NUCLEOTIDE SEQUENCE [LARGE SCALE GENOMIC DNA]</scope>
    <source>
        <strain evidence="17 18">DSM 20314</strain>
    </source>
</reference>
<keyword evidence="5" id="KW-0808">Transferase</keyword>
<feature type="transmembrane region" description="Helical" evidence="13">
    <location>
        <begin position="350"/>
        <end position="369"/>
    </location>
</feature>
<feature type="region of interest" description="Disordered" evidence="12">
    <location>
        <begin position="500"/>
        <end position="519"/>
    </location>
</feature>
<evidence type="ECO:0000256" key="12">
    <source>
        <dbReference type="SAM" id="MobiDB-lite"/>
    </source>
</evidence>
<dbReference type="InterPro" id="IPR036878">
    <property type="entry name" value="Glu_permease_IIB"/>
</dbReference>
<dbReference type="SUPFAM" id="SSF55604">
    <property type="entry name" value="Glucose permease domain IIB"/>
    <property type="match status" value="1"/>
</dbReference>
<evidence type="ECO:0000259" key="15">
    <source>
        <dbReference type="PROSITE" id="PS51098"/>
    </source>
</evidence>
<dbReference type="GO" id="GO:0005886">
    <property type="term" value="C:plasma membrane"/>
    <property type="evidence" value="ECO:0007669"/>
    <property type="project" value="UniProtKB-SubCell"/>
</dbReference>
<keyword evidence="8" id="KW-0418">Kinase</keyword>
<feature type="active site" description="Phosphocysteine intermediate; for EIIB activity" evidence="11">
    <location>
        <position position="435"/>
    </location>
</feature>
<dbReference type="InterPro" id="IPR011055">
    <property type="entry name" value="Dup_hybrid_motif"/>
</dbReference>
<dbReference type="Proteomes" id="UP000051020">
    <property type="component" value="Unassembled WGS sequence"/>
</dbReference>
<organism evidence="17 18">
    <name type="scientific">Lactiplantibacillus pentosus DSM 20314</name>
    <dbReference type="NCBI Taxonomy" id="1423791"/>
    <lineage>
        <taxon>Bacteria</taxon>
        <taxon>Bacillati</taxon>
        <taxon>Bacillota</taxon>
        <taxon>Bacilli</taxon>
        <taxon>Lactobacillales</taxon>
        <taxon>Lactobacillaceae</taxon>
        <taxon>Lactiplantibacillus</taxon>
    </lineage>
</organism>
<dbReference type="NCBIfam" id="TIGR00830">
    <property type="entry name" value="PTBA"/>
    <property type="match status" value="1"/>
</dbReference>
<dbReference type="PROSITE" id="PS51103">
    <property type="entry name" value="PTS_EIIC_TYPE_1"/>
    <property type="match status" value="1"/>
</dbReference>
<feature type="compositionally biased region" description="Polar residues" evidence="12">
    <location>
        <begin position="510"/>
        <end position="519"/>
    </location>
</feature>
<dbReference type="FunFam" id="2.70.70.10:FF:000001">
    <property type="entry name" value="PTS system glucose-specific IIA component"/>
    <property type="match status" value="1"/>
</dbReference>
<dbReference type="GO" id="GO:0008982">
    <property type="term" value="F:protein-N(PI)-phosphohistidine-sugar phosphotransferase activity"/>
    <property type="evidence" value="ECO:0007669"/>
    <property type="project" value="InterPro"/>
</dbReference>
<dbReference type="GO" id="GO:0019866">
    <property type="term" value="C:organelle inner membrane"/>
    <property type="evidence" value="ECO:0007669"/>
    <property type="project" value="InterPro"/>
</dbReference>
<dbReference type="RefSeq" id="WP_050339475.1">
    <property type="nucleotide sequence ID" value="NZ_AZCU01000009.1"/>
</dbReference>